<name>A0ABS4IGT4_9BACI</name>
<sequence length="33" mass="3537">MNLALIMGVIVVFLTACLTSAYESKPGVPKKNQ</sequence>
<reference evidence="1 2" key="1">
    <citation type="submission" date="2021-03" db="EMBL/GenBank/DDBJ databases">
        <title>Genomic Encyclopedia of Type Strains, Phase IV (KMG-IV): sequencing the most valuable type-strain genomes for metagenomic binning, comparative biology and taxonomic classification.</title>
        <authorList>
            <person name="Goeker M."/>
        </authorList>
    </citation>
    <scope>NUCLEOTIDE SEQUENCE [LARGE SCALE GENOMIC DNA]</scope>
    <source>
        <strain evidence="1 2">DSM 25609</strain>
    </source>
</reference>
<accession>A0ABS4IGT4</accession>
<comment type="caution">
    <text evidence="1">The sequence shown here is derived from an EMBL/GenBank/DDBJ whole genome shotgun (WGS) entry which is preliminary data.</text>
</comment>
<dbReference type="Proteomes" id="UP001519345">
    <property type="component" value="Unassembled WGS sequence"/>
</dbReference>
<evidence type="ECO:0000313" key="1">
    <source>
        <dbReference type="EMBL" id="MBP1970140.1"/>
    </source>
</evidence>
<dbReference type="EMBL" id="JAGGKX010000010">
    <property type="protein sequence ID" value="MBP1970140.1"/>
    <property type="molecule type" value="Genomic_DNA"/>
</dbReference>
<proteinExistence type="predicted"/>
<organism evidence="1 2">
    <name type="scientific">Virgibacillus natechei</name>
    <dbReference type="NCBI Taxonomy" id="1216297"/>
    <lineage>
        <taxon>Bacteria</taxon>
        <taxon>Bacillati</taxon>
        <taxon>Bacillota</taxon>
        <taxon>Bacilli</taxon>
        <taxon>Bacillales</taxon>
        <taxon>Bacillaceae</taxon>
        <taxon>Virgibacillus</taxon>
    </lineage>
</organism>
<protein>
    <recommendedName>
        <fullName evidence="3">Lipoprotein</fullName>
    </recommendedName>
</protein>
<evidence type="ECO:0000313" key="2">
    <source>
        <dbReference type="Proteomes" id="UP001519345"/>
    </source>
</evidence>
<keyword evidence="2" id="KW-1185">Reference proteome</keyword>
<evidence type="ECO:0008006" key="3">
    <source>
        <dbReference type="Google" id="ProtNLM"/>
    </source>
</evidence>
<gene>
    <name evidence="1" type="ORF">J2Z83_002256</name>
</gene>